<protein>
    <submittedName>
        <fullName evidence="1">Uncharacterized protein</fullName>
    </submittedName>
</protein>
<gene>
    <name evidence="1" type="ORF">LCGC14_2543050</name>
</gene>
<dbReference type="AlphaFoldDB" id="A0A0F9DI98"/>
<evidence type="ECO:0000313" key="1">
    <source>
        <dbReference type="EMBL" id="KKL11708.1"/>
    </source>
</evidence>
<organism evidence="1">
    <name type="scientific">marine sediment metagenome</name>
    <dbReference type="NCBI Taxonomy" id="412755"/>
    <lineage>
        <taxon>unclassified sequences</taxon>
        <taxon>metagenomes</taxon>
        <taxon>ecological metagenomes</taxon>
    </lineage>
</organism>
<sequence>MFESPKERVVKLLKKEGYNLLLTKDTGPTTQDPREVDEVNIDQAMLNMGHRRLNKDSMIVPERGRAFLVGDLGDGYIVYKAMTEKDWIL</sequence>
<comment type="caution">
    <text evidence="1">The sequence shown here is derived from an EMBL/GenBank/DDBJ whole genome shotgun (WGS) entry which is preliminary data.</text>
</comment>
<name>A0A0F9DI98_9ZZZZ</name>
<accession>A0A0F9DI98</accession>
<reference evidence="1" key="1">
    <citation type="journal article" date="2015" name="Nature">
        <title>Complex archaea that bridge the gap between prokaryotes and eukaryotes.</title>
        <authorList>
            <person name="Spang A."/>
            <person name="Saw J.H."/>
            <person name="Jorgensen S.L."/>
            <person name="Zaremba-Niedzwiedzka K."/>
            <person name="Martijn J."/>
            <person name="Lind A.E."/>
            <person name="van Eijk R."/>
            <person name="Schleper C."/>
            <person name="Guy L."/>
            <person name="Ettema T.J."/>
        </authorList>
    </citation>
    <scope>NUCLEOTIDE SEQUENCE</scope>
</reference>
<dbReference type="EMBL" id="LAZR01041544">
    <property type="protein sequence ID" value="KKL11708.1"/>
    <property type="molecule type" value="Genomic_DNA"/>
</dbReference>
<proteinExistence type="predicted"/>